<dbReference type="InterPro" id="IPR000504">
    <property type="entry name" value="RRM_dom"/>
</dbReference>
<dbReference type="CDD" id="cd00590">
    <property type="entry name" value="RRM_SF"/>
    <property type="match status" value="1"/>
</dbReference>
<keyword evidence="4" id="KW-0694">RNA-binding</keyword>
<gene>
    <name evidence="7" type="ORF">A2U01_0023925</name>
</gene>
<dbReference type="PROSITE" id="PS50102">
    <property type="entry name" value="RRM"/>
    <property type="match status" value="1"/>
</dbReference>
<dbReference type="InterPro" id="IPR050907">
    <property type="entry name" value="SRSF"/>
</dbReference>
<keyword evidence="1" id="KW-0507">mRNA processing</keyword>
<dbReference type="GO" id="GO:0008380">
    <property type="term" value="P:RNA splicing"/>
    <property type="evidence" value="ECO:0007669"/>
    <property type="project" value="UniProtKB-KW"/>
</dbReference>
<feature type="region of interest" description="Disordered" evidence="5">
    <location>
        <begin position="1"/>
        <end position="30"/>
    </location>
</feature>
<proteinExistence type="predicted"/>
<evidence type="ECO:0000313" key="8">
    <source>
        <dbReference type="Proteomes" id="UP000265520"/>
    </source>
</evidence>
<dbReference type="EMBL" id="LXQA010050521">
    <property type="protein sequence ID" value="MCI02891.1"/>
    <property type="molecule type" value="Genomic_DNA"/>
</dbReference>
<feature type="compositionally biased region" description="Basic and acidic residues" evidence="5">
    <location>
        <begin position="1"/>
        <end position="11"/>
    </location>
</feature>
<dbReference type="PANTHER" id="PTHR23147">
    <property type="entry name" value="SERINE/ARGININE RICH SPLICING FACTOR"/>
    <property type="match status" value="1"/>
</dbReference>
<keyword evidence="2" id="KW-0747">Spliceosome</keyword>
<evidence type="ECO:0000256" key="4">
    <source>
        <dbReference type="PROSITE-ProRule" id="PRU00176"/>
    </source>
</evidence>
<protein>
    <submittedName>
        <fullName evidence="7">RNA recognition motif</fullName>
    </submittedName>
</protein>
<dbReference type="AlphaFoldDB" id="A0A392NSS9"/>
<feature type="domain" description="RRM" evidence="6">
    <location>
        <begin position="40"/>
        <end position="129"/>
    </location>
</feature>
<organism evidence="7 8">
    <name type="scientific">Trifolium medium</name>
    <dbReference type="NCBI Taxonomy" id="97028"/>
    <lineage>
        <taxon>Eukaryota</taxon>
        <taxon>Viridiplantae</taxon>
        <taxon>Streptophyta</taxon>
        <taxon>Embryophyta</taxon>
        <taxon>Tracheophyta</taxon>
        <taxon>Spermatophyta</taxon>
        <taxon>Magnoliopsida</taxon>
        <taxon>eudicotyledons</taxon>
        <taxon>Gunneridae</taxon>
        <taxon>Pentapetalae</taxon>
        <taxon>rosids</taxon>
        <taxon>fabids</taxon>
        <taxon>Fabales</taxon>
        <taxon>Fabaceae</taxon>
        <taxon>Papilionoideae</taxon>
        <taxon>50 kb inversion clade</taxon>
        <taxon>NPAAA clade</taxon>
        <taxon>Hologalegina</taxon>
        <taxon>IRL clade</taxon>
        <taxon>Trifolieae</taxon>
        <taxon>Trifolium</taxon>
    </lineage>
</organism>
<dbReference type="GO" id="GO:0005681">
    <property type="term" value="C:spliceosomal complex"/>
    <property type="evidence" value="ECO:0007669"/>
    <property type="project" value="UniProtKB-KW"/>
</dbReference>
<evidence type="ECO:0000259" key="6">
    <source>
        <dbReference type="PROSITE" id="PS50102"/>
    </source>
</evidence>
<dbReference type="Pfam" id="PF00076">
    <property type="entry name" value="RRM_1"/>
    <property type="match status" value="1"/>
</dbReference>
<keyword evidence="8" id="KW-1185">Reference proteome</keyword>
<comment type="caution">
    <text evidence="7">The sequence shown here is derived from an EMBL/GenBank/DDBJ whole genome shotgun (WGS) entry which is preliminary data.</text>
</comment>
<dbReference type="SUPFAM" id="SSF54928">
    <property type="entry name" value="RNA-binding domain, RBD"/>
    <property type="match status" value="1"/>
</dbReference>
<dbReference type="GO" id="GO:0003723">
    <property type="term" value="F:RNA binding"/>
    <property type="evidence" value="ECO:0007669"/>
    <property type="project" value="UniProtKB-UniRule"/>
</dbReference>
<evidence type="ECO:0000256" key="2">
    <source>
        <dbReference type="ARBA" id="ARBA00022728"/>
    </source>
</evidence>
<evidence type="ECO:0000313" key="7">
    <source>
        <dbReference type="EMBL" id="MCI02891.1"/>
    </source>
</evidence>
<dbReference type="InterPro" id="IPR012677">
    <property type="entry name" value="Nucleotide-bd_a/b_plait_sf"/>
</dbReference>
<reference evidence="7 8" key="1">
    <citation type="journal article" date="2018" name="Front. Plant Sci.">
        <title>Red Clover (Trifolium pratense) and Zigzag Clover (T. medium) - A Picture of Genomic Similarities and Differences.</title>
        <authorList>
            <person name="Dluhosova J."/>
            <person name="Istvanek J."/>
            <person name="Nedelnik J."/>
            <person name="Repkova J."/>
        </authorList>
    </citation>
    <scope>NUCLEOTIDE SEQUENCE [LARGE SCALE GENOMIC DNA]</scope>
    <source>
        <strain evidence="8">cv. 10/8</strain>
        <tissue evidence="7">Leaf</tissue>
    </source>
</reference>
<name>A0A392NSS9_9FABA</name>
<dbReference type="InterPro" id="IPR035979">
    <property type="entry name" value="RBD_domain_sf"/>
</dbReference>
<evidence type="ECO:0000256" key="3">
    <source>
        <dbReference type="ARBA" id="ARBA00023187"/>
    </source>
</evidence>
<dbReference type="Proteomes" id="UP000265520">
    <property type="component" value="Unassembled WGS sequence"/>
</dbReference>
<feature type="compositionally biased region" description="Basic residues" evidence="5">
    <location>
        <begin position="12"/>
        <end position="30"/>
    </location>
</feature>
<dbReference type="GO" id="GO:0006397">
    <property type="term" value="P:mRNA processing"/>
    <property type="evidence" value="ECO:0007669"/>
    <property type="project" value="UniProtKB-KW"/>
</dbReference>
<dbReference type="Gene3D" id="3.30.70.330">
    <property type="match status" value="1"/>
</dbReference>
<sequence>MRERERVERERQKGRRGRSRAISPKRKPHGYTHTVDQASISFFVTNFPEYCSSEELWERFARFRRVGDVFIPKKVDKWGMRFAFVKFMEEKEAEELNQRLQDGRSFKSALVKSYGEQQGREVAVVDCEEVLEVEVDEMVLKDLERRCPGG</sequence>
<evidence type="ECO:0000256" key="1">
    <source>
        <dbReference type="ARBA" id="ARBA00022664"/>
    </source>
</evidence>
<evidence type="ECO:0000256" key="5">
    <source>
        <dbReference type="SAM" id="MobiDB-lite"/>
    </source>
</evidence>
<keyword evidence="3" id="KW-0508">mRNA splicing</keyword>
<accession>A0A392NSS9</accession>